<proteinExistence type="predicted"/>
<dbReference type="OrthoDB" id="399871at2"/>
<dbReference type="Proteomes" id="UP000216943">
    <property type="component" value="Unassembled WGS sequence"/>
</dbReference>
<feature type="signal peptide" evidence="1">
    <location>
        <begin position="1"/>
        <end position="24"/>
    </location>
</feature>
<dbReference type="SUPFAM" id="SSF53850">
    <property type="entry name" value="Periplasmic binding protein-like II"/>
    <property type="match status" value="1"/>
</dbReference>
<dbReference type="Gene3D" id="3.40.190.10">
    <property type="entry name" value="Periplasmic binding protein-like II"/>
    <property type="match status" value="2"/>
</dbReference>
<evidence type="ECO:0000313" key="3">
    <source>
        <dbReference type="Proteomes" id="UP000216943"/>
    </source>
</evidence>
<dbReference type="AlphaFoldDB" id="A0A269TJI8"/>
<dbReference type="PROSITE" id="PS51257">
    <property type="entry name" value="PROKAR_LIPOPROTEIN"/>
    <property type="match status" value="1"/>
</dbReference>
<keyword evidence="1" id="KW-0732">Signal</keyword>
<dbReference type="EMBL" id="NQNY01000002">
    <property type="protein sequence ID" value="PAK21652.1"/>
    <property type="molecule type" value="Genomic_DNA"/>
</dbReference>
<accession>A0A269TJI8</accession>
<organism evidence="2 3">
    <name type="scientific">Mycoplasmopsis agassizii</name>
    <dbReference type="NCBI Taxonomy" id="33922"/>
    <lineage>
        <taxon>Bacteria</taxon>
        <taxon>Bacillati</taxon>
        <taxon>Mycoplasmatota</taxon>
        <taxon>Mycoplasmoidales</taxon>
        <taxon>Metamycoplasmataceae</taxon>
        <taxon>Mycoplasmopsis</taxon>
    </lineage>
</organism>
<comment type="caution">
    <text evidence="2">The sequence shown here is derived from an EMBL/GenBank/DDBJ whole genome shotgun (WGS) entry which is preliminary data.</text>
</comment>
<gene>
    <name evidence="2" type="ORF">CJJ23_00765</name>
</gene>
<evidence type="ECO:0000256" key="1">
    <source>
        <dbReference type="SAM" id="SignalP"/>
    </source>
</evidence>
<reference evidence="3" key="1">
    <citation type="submission" date="2017-08" db="EMBL/GenBank/DDBJ databases">
        <authorList>
            <person name="Alvarez-Ponce D."/>
            <person name="Weitzman C.L."/>
            <person name="Tillett R.L."/>
            <person name="Sandmeier F.C."/>
            <person name="Tracy C.R."/>
        </authorList>
    </citation>
    <scope>NUCLEOTIDE SEQUENCE [LARGE SCALE GENOMIC DNA]</scope>
    <source>
        <strain evidence="3">723</strain>
    </source>
</reference>
<evidence type="ECO:0000313" key="2">
    <source>
        <dbReference type="EMBL" id="PAK21652.1"/>
    </source>
</evidence>
<feature type="chain" id="PRO_5012063137" evidence="1">
    <location>
        <begin position="25"/>
        <end position="504"/>
    </location>
</feature>
<dbReference type="RefSeq" id="WP_095334506.1">
    <property type="nucleotide sequence ID" value="NZ_NQNY01000002.1"/>
</dbReference>
<sequence length="504" mass="56546">MNKIKKFIMPVSALTILSASLAIACTNQSNPSDPINDTRDLKTKATETLNDWTGKLTVAYETNWKPALDLAISKLPEAMQNRIQLIPIDTEQSVNYIQNTVYNSALTSADVFASPLDRFQGLVERNIVTVIPENYLSNYSQQRDSVKIQDKYYAYPLNTESVIAYYNKDVYANGISDIKDEIANPIDKKFAFQAANLWHGSTLFNGLFKTINNDDLTKATNFWATWDAQNKVSAPFITNEKVQARVKEIYDYYDRLRKGNNEKYKQIANSKMQREKVIIESLADNSISLTIEGPPILPRLVGFVLKQNDSNPAKAVEILNKLSAQKLPKYNGEQMLHFKAGWGYALNRVSLANASGSDKAKATDGKLAFANYFTQILTSKEISSAWITNAGKISAADDATREVDVKVLKIEDPQDPRKTIDLTKFIAQSGFENAIKNLYSGVVKAVLEQTNENINQPKWPTAEGYWKAWDDHGLIKSDYADSNAFLEAFKANVKTQVDEANRPK</sequence>
<protein>
    <submittedName>
        <fullName evidence="2">Uncharacterized protein</fullName>
    </submittedName>
</protein>
<name>A0A269TJI8_9BACT</name>